<gene>
    <name evidence="1" type="ORF">ECRASSUSDP1_LOCUS5855</name>
</gene>
<comment type="caution">
    <text evidence="1">The sequence shown here is derived from an EMBL/GenBank/DDBJ whole genome shotgun (WGS) entry which is preliminary data.</text>
</comment>
<organism evidence="1 2">
    <name type="scientific">Euplotes crassus</name>
    <dbReference type="NCBI Taxonomy" id="5936"/>
    <lineage>
        <taxon>Eukaryota</taxon>
        <taxon>Sar</taxon>
        <taxon>Alveolata</taxon>
        <taxon>Ciliophora</taxon>
        <taxon>Intramacronucleata</taxon>
        <taxon>Spirotrichea</taxon>
        <taxon>Hypotrichia</taxon>
        <taxon>Euplotida</taxon>
        <taxon>Euplotidae</taxon>
        <taxon>Moneuplotes</taxon>
    </lineage>
</organism>
<dbReference type="AlphaFoldDB" id="A0AAD1UDA2"/>
<keyword evidence="2" id="KW-1185">Reference proteome</keyword>
<evidence type="ECO:0000313" key="1">
    <source>
        <dbReference type="EMBL" id="CAI2364511.1"/>
    </source>
</evidence>
<accession>A0AAD1UDA2</accession>
<proteinExistence type="predicted"/>
<protein>
    <submittedName>
        <fullName evidence="1">Uncharacterized protein</fullName>
    </submittedName>
</protein>
<dbReference type="EMBL" id="CAMPGE010005665">
    <property type="protein sequence ID" value="CAI2364511.1"/>
    <property type="molecule type" value="Genomic_DNA"/>
</dbReference>
<sequence>MHGPSRDCKLWKRPSFLVYKCGAGCGAFRLCFLEVAKNCYSVFIVGYSILNSFVSRADHIKFVSASGSFILECKFIPLFRED</sequence>
<evidence type="ECO:0000313" key="2">
    <source>
        <dbReference type="Proteomes" id="UP001295684"/>
    </source>
</evidence>
<dbReference type="Proteomes" id="UP001295684">
    <property type="component" value="Unassembled WGS sequence"/>
</dbReference>
<name>A0AAD1UDA2_EUPCR</name>
<reference evidence="1" key="1">
    <citation type="submission" date="2023-07" db="EMBL/GenBank/DDBJ databases">
        <authorList>
            <consortium name="AG Swart"/>
            <person name="Singh M."/>
            <person name="Singh A."/>
            <person name="Seah K."/>
            <person name="Emmerich C."/>
        </authorList>
    </citation>
    <scope>NUCLEOTIDE SEQUENCE</scope>
    <source>
        <strain evidence="1">DP1</strain>
    </source>
</reference>